<dbReference type="Proteomes" id="UP001589747">
    <property type="component" value="Unassembled WGS sequence"/>
</dbReference>
<comment type="function">
    <text evidence="2">Counteracts the endogenous Pycsar antiviral defense system. Phosphodiesterase that enables metal-dependent hydrolysis of host cyclic nucleotide Pycsar defense signals such as cCMP and cUMP.</text>
</comment>
<comment type="caution">
    <text evidence="5">The sequence shown here is derived from an EMBL/GenBank/DDBJ whole genome shotgun (WGS) entry which is preliminary data.</text>
</comment>
<sequence>MHDIYVLDLPIPGGDQGQQLSPVIVRDDTETILVDCGYPQSVQLLEAAAAKHGVALSSLTRVILTHHDMDHIGSAAEVKRTYPHIEIIAHETEAPYIAGAAKSLRLAQAEASYDALPEDAKEAASGFIAFLGTIEPVPVDRTAASGERLPWCDGIEVVHTPGHMPGHISLYLPASRTMIAADAVVIEEGELAIANPQYTLDLEEAVRSVRRMLDYEIDELICYHGGRYQGDVHAAIMKLLQNCER</sequence>
<dbReference type="InterPro" id="IPR050855">
    <property type="entry name" value="NDM-1-like"/>
</dbReference>
<dbReference type="EMBL" id="JBHMDO010000038">
    <property type="protein sequence ID" value="MFB9328857.1"/>
    <property type="molecule type" value="Genomic_DNA"/>
</dbReference>
<dbReference type="PANTHER" id="PTHR42951">
    <property type="entry name" value="METALLO-BETA-LACTAMASE DOMAIN-CONTAINING"/>
    <property type="match status" value="1"/>
</dbReference>
<dbReference type="InterPro" id="IPR036866">
    <property type="entry name" value="RibonucZ/Hydroxyglut_hydro"/>
</dbReference>
<reference evidence="5 6" key="1">
    <citation type="submission" date="2024-09" db="EMBL/GenBank/DDBJ databases">
        <authorList>
            <person name="Sun Q."/>
            <person name="Mori K."/>
        </authorList>
    </citation>
    <scope>NUCLEOTIDE SEQUENCE [LARGE SCALE GENOMIC DNA]</scope>
    <source>
        <strain evidence="5 6">TISTR 2452</strain>
    </source>
</reference>
<evidence type="ECO:0000256" key="3">
    <source>
        <dbReference type="ARBA" id="ARBA00048505"/>
    </source>
</evidence>
<feature type="domain" description="Metallo-beta-lactamase" evidence="4">
    <location>
        <begin position="19"/>
        <end position="224"/>
    </location>
</feature>
<proteinExistence type="predicted"/>
<evidence type="ECO:0000256" key="2">
    <source>
        <dbReference type="ARBA" id="ARBA00034301"/>
    </source>
</evidence>
<comment type="catalytic activity">
    <reaction evidence="3">
        <text>3',5'-cyclic UMP + H2O = UMP + H(+)</text>
        <dbReference type="Rhea" id="RHEA:70575"/>
        <dbReference type="ChEBI" id="CHEBI:15377"/>
        <dbReference type="ChEBI" id="CHEBI:15378"/>
        <dbReference type="ChEBI" id="CHEBI:57865"/>
        <dbReference type="ChEBI" id="CHEBI:184387"/>
    </reaction>
    <physiologicalReaction direction="left-to-right" evidence="3">
        <dbReference type="Rhea" id="RHEA:70576"/>
    </physiologicalReaction>
</comment>
<keyword evidence="6" id="KW-1185">Reference proteome</keyword>
<dbReference type="SMART" id="SM00849">
    <property type="entry name" value="Lactamase_B"/>
    <property type="match status" value="1"/>
</dbReference>
<organism evidence="5 6">
    <name type="scientific">Paenibacillus aurantiacus</name>
    <dbReference type="NCBI Taxonomy" id="1936118"/>
    <lineage>
        <taxon>Bacteria</taxon>
        <taxon>Bacillati</taxon>
        <taxon>Bacillota</taxon>
        <taxon>Bacilli</taxon>
        <taxon>Bacillales</taxon>
        <taxon>Paenibacillaceae</taxon>
        <taxon>Paenibacillus</taxon>
    </lineage>
</organism>
<dbReference type="InterPro" id="IPR001279">
    <property type="entry name" value="Metallo-B-lactamas"/>
</dbReference>
<dbReference type="PANTHER" id="PTHR42951:SF15">
    <property type="entry name" value="METALLO-BETA-LACTAMASE SUPERFAMILY PROTEIN"/>
    <property type="match status" value="1"/>
</dbReference>
<dbReference type="SUPFAM" id="SSF56281">
    <property type="entry name" value="Metallo-hydrolase/oxidoreductase"/>
    <property type="match status" value="1"/>
</dbReference>
<name>A0ABV5KUE2_9BACL</name>
<dbReference type="CDD" id="cd07721">
    <property type="entry name" value="yflN-like_MBL-fold"/>
    <property type="match status" value="1"/>
</dbReference>
<evidence type="ECO:0000313" key="6">
    <source>
        <dbReference type="Proteomes" id="UP001589747"/>
    </source>
</evidence>
<accession>A0ABV5KUE2</accession>
<evidence type="ECO:0000256" key="1">
    <source>
        <dbReference type="ARBA" id="ARBA00034221"/>
    </source>
</evidence>
<protein>
    <submittedName>
        <fullName evidence="5">MBL fold metallo-hydrolase</fullName>
    </submittedName>
</protein>
<comment type="catalytic activity">
    <reaction evidence="1">
        <text>3',5'-cyclic CMP + H2O = CMP + H(+)</text>
        <dbReference type="Rhea" id="RHEA:72675"/>
        <dbReference type="ChEBI" id="CHEBI:15377"/>
        <dbReference type="ChEBI" id="CHEBI:15378"/>
        <dbReference type="ChEBI" id="CHEBI:58003"/>
        <dbReference type="ChEBI" id="CHEBI:60377"/>
    </reaction>
    <physiologicalReaction direction="left-to-right" evidence="1">
        <dbReference type="Rhea" id="RHEA:72676"/>
    </physiologicalReaction>
</comment>
<gene>
    <name evidence="5" type="ORF">ACFFSY_23225</name>
</gene>
<dbReference type="Pfam" id="PF00753">
    <property type="entry name" value="Lactamase_B"/>
    <property type="match status" value="1"/>
</dbReference>
<evidence type="ECO:0000259" key="4">
    <source>
        <dbReference type="SMART" id="SM00849"/>
    </source>
</evidence>
<dbReference type="RefSeq" id="WP_377498574.1">
    <property type="nucleotide sequence ID" value="NZ_JBHMDO010000038.1"/>
</dbReference>
<dbReference type="Gene3D" id="3.60.15.10">
    <property type="entry name" value="Ribonuclease Z/Hydroxyacylglutathione hydrolase-like"/>
    <property type="match status" value="1"/>
</dbReference>
<evidence type="ECO:0000313" key="5">
    <source>
        <dbReference type="EMBL" id="MFB9328857.1"/>
    </source>
</evidence>